<dbReference type="FunFam" id="3.40.47.10:FF:000019">
    <property type="entry name" value="Polyketide synthase type I"/>
    <property type="match status" value="2"/>
</dbReference>
<dbReference type="Pfam" id="PF21089">
    <property type="entry name" value="PKS_DH_N"/>
    <property type="match status" value="2"/>
</dbReference>
<keyword evidence="18" id="KW-1185">Reference proteome</keyword>
<dbReference type="SUPFAM" id="SSF53901">
    <property type="entry name" value="Thiolase-like"/>
    <property type="match status" value="2"/>
</dbReference>
<dbReference type="SUPFAM" id="SSF55048">
    <property type="entry name" value="Probable ACP-binding domain of malonyl-CoA ACP transacylase"/>
    <property type="match status" value="2"/>
</dbReference>
<feature type="active site" description="Proton acceptor; for dehydratase activity" evidence="12">
    <location>
        <position position="951"/>
    </location>
</feature>
<dbReference type="InterPro" id="IPR036291">
    <property type="entry name" value="NAD(P)-bd_dom_sf"/>
</dbReference>
<dbReference type="Gene3D" id="3.40.47.10">
    <property type="match status" value="2"/>
</dbReference>
<evidence type="ECO:0000259" key="14">
    <source>
        <dbReference type="PROSITE" id="PS50075"/>
    </source>
</evidence>
<keyword evidence="7" id="KW-0276">Fatty acid metabolism</keyword>
<keyword evidence="11" id="KW-0012">Acyltransferase</keyword>
<dbReference type="SUPFAM" id="SSF47336">
    <property type="entry name" value="ACP-like"/>
    <property type="match status" value="2"/>
</dbReference>
<dbReference type="CDD" id="cd08956">
    <property type="entry name" value="KR_3_FAS_SDR_x"/>
    <property type="match status" value="2"/>
</dbReference>
<evidence type="ECO:0000256" key="11">
    <source>
        <dbReference type="ARBA" id="ARBA00023315"/>
    </source>
</evidence>
<comment type="cofactor">
    <cofactor evidence="1">
        <name>pantetheine 4'-phosphate</name>
        <dbReference type="ChEBI" id="CHEBI:47942"/>
    </cofactor>
</comment>
<dbReference type="InterPro" id="IPR001227">
    <property type="entry name" value="Ac_transferase_dom_sf"/>
</dbReference>
<dbReference type="SMART" id="SM00827">
    <property type="entry name" value="PKS_AT"/>
    <property type="match status" value="2"/>
</dbReference>
<dbReference type="InterPro" id="IPR020806">
    <property type="entry name" value="PKS_PP-bd"/>
</dbReference>
<organism evidence="17 18">
    <name type="scientific">Nocardia veterana</name>
    <dbReference type="NCBI Taxonomy" id="132249"/>
    <lineage>
        <taxon>Bacteria</taxon>
        <taxon>Bacillati</taxon>
        <taxon>Actinomycetota</taxon>
        <taxon>Actinomycetes</taxon>
        <taxon>Mycobacteriales</taxon>
        <taxon>Nocardiaceae</taxon>
        <taxon>Nocardia</taxon>
    </lineage>
</organism>
<reference evidence="17 18" key="1">
    <citation type="submission" date="2020-04" db="EMBL/GenBank/DDBJ databases">
        <title>MicrobeNet Type strains.</title>
        <authorList>
            <person name="Nicholson A.C."/>
        </authorList>
    </citation>
    <scope>NUCLEOTIDE SEQUENCE [LARGE SCALE GENOMIC DNA]</scope>
    <source>
        <strain evidence="17 18">DSM 44445</strain>
    </source>
</reference>
<proteinExistence type="predicted"/>
<keyword evidence="8" id="KW-0443">Lipid metabolism</keyword>
<dbReference type="InterPro" id="IPR016036">
    <property type="entry name" value="Malonyl_transacylase_ACP-bd"/>
</dbReference>
<feature type="active site" description="Proton donor; for dehydratase activity" evidence="12">
    <location>
        <position position="2778"/>
    </location>
</feature>
<dbReference type="Pfam" id="PF16197">
    <property type="entry name" value="KAsynt_C_assoc"/>
    <property type="match status" value="2"/>
</dbReference>
<keyword evidence="4" id="KW-0596">Phosphopantetheine</keyword>
<evidence type="ECO:0000313" key="18">
    <source>
        <dbReference type="Proteomes" id="UP000523447"/>
    </source>
</evidence>
<feature type="region of interest" description="C-terminal hotdog fold" evidence="12">
    <location>
        <begin position="2719"/>
        <end position="2856"/>
    </location>
</feature>
<dbReference type="GO" id="GO:0004315">
    <property type="term" value="F:3-oxoacyl-[acyl-carrier-protein] synthase activity"/>
    <property type="evidence" value="ECO:0007669"/>
    <property type="project" value="InterPro"/>
</dbReference>
<dbReference type="GO" id="GO:0004312">
    <property type="term" value="F:fatty acid synthase activity"/>
    <property type="evidence" value="ECO:0007669"/>
    <property type="project" value="TreeGrafter"/>
</dbReference>
<dbReference type="PANTHER" id="PTHR43775">
    <property type="entry name" value="FATTY ACID SYNTHASE"/>
    <property type="match status" value="1"/>
</dbReference>
<feature type="domain" description="Ketosynthase family 3 (KS3)" evidence="15">
    <location>
        <begin position="33"/>
        <end position="461"/>
    </location>
</feature>
<dbReference type="Pfam" id="PF22953">
    <property type="entry name" value="SpnB_Rossmann"/>
    <property type="match status" value="1"/>
</dbReference>
<dbReference type="InterPro" id="IPR055123">
    <property type="entry name" value="SpnB-like_Rossmann"/>
</dbReference>
<evidence type="ECO:0000256" key="3">
    <source>
        <dbReference type="ARBA" id="ARBA00005189"/>
    </source>
</evidence>
<feature type="region of interest" description="Disordered" evidence="13">
    <location>
        <begin position="3023"/>
        <end position="3047"/>
    </location>
</feature>
<feature type="domain" description="Carrier" evidence="14">
    <location>
        <begin position="3321"/>
        <end position="3396"/>
    </location>
</feature>
<keyword evidence="5" id="KW-0597">Phosphoprotein</keyword>
<dbReference type="InterPro" id="IPR020807">
    <property type="entry name" value="PKS_DH"/>
</dbReference>
<dbReference type="SMART" id="SM00826">
    <property type="entry name" value="PKS_DH"/>
    <property type="match status" value="2"/>
</dbReference>
<feature type="active site" description="Proton acceptor; for dehydratase activity" evidence="12">
    <location>
        <position position="2615"/>
    </location>
</feature>
<keyword evidence="10" id="KW-0511">Multifunctional enzyme</keyword>
<dbReference type="InterPro" id="IPR049900">
    <property type="entry name" value="PKS_mFAS_DH"/>
</dbReference>
<dbReference type="InterPro" id="IPR050091">
    <property type="entry name" value="PKS_NRPS_Biosynth_Enz"/>
</dbReference>
<evidence type="ECO:0000313" key="17">
    <source>
        <dbReference type="EMBL" id="NKY88122.1"/>
    </source>
</evidence>
<dbReference type="InterPro" id="IPR015083">
    <property type="entry name" value="NorB/c/GfsB-D-like_docking"/>
</dbReference>
<dbReference type="Proteomes" id="UP000523447">
    <property type="component" value="Unassembled WGS sequence"/>
</dbReference>
<feature type="domain" description="Ketosynthase family 3 (KS3)" evidence="15">
    <location>
        <begin position="1733"/>
        <end position="2145"/>
    </location>
</feature>
<evidence type="ECO:0000256" key="13">
    <source>
        <dbReference type="SAM" id="MobiDB-lite"/>
    </source>
</evidence>
<evidence type="ECO:0000256" key="2">
    <source>
        <dbReference type="ARBA" id="ARBA00004792"/>
    </source>
</evidence>
<feature type="region of interest" description="N-terminal hotdog fold" evidence="12">
    <location>
        <begin position="2583"/>
        <end position="2706"/>
    </location>
</feature>
<dbReference type="PROSITE" id="PS50075">
    <property type="entry name" value="CARRIER"/>
    <property type="match status" value="2"/>
</dbReference>
<dbReference type="Gene3D" id="1.10.1200.10">
    <property type="entry name" value="ACP-like"/>
    <property type="match status" value="2"/>
</dbReference>
<dbReference type="PROSITE" id="PS52019">
    <property type="entry name" value="PKS_MFAS_DH"/>
    <property type="match status" value="2"/>
</dbReference>
<evidence type="ECO:0000256" key="12">
    <source>
        <dbReference type="PROSITE-ProRule" id="PRU01363"/>
    </source>
</evidence>
<dbReference type="InterPro" id="IPR014030">
    <property type="entry name" value="Ketoacyl_synth_N"/>
</dbReference>
<accession>A0A7X6M2M1</accession>
<dbReference type="InterPro" id="IPR032821">
    <property type="entry name" value="PKS_assoc"/>
</dbReference>
<evidence type="ECO:0000259" key="15">
    <source>
        <dbReference type="PROSITE" id="PS52004"/>
    </source>
</evidence>
<dbReference type="InterPro" id="IPR057326">
    <property type="entry name" value="KR_dom"/>
</dbReference>
<dbReference type="InterPro" id="IPR020841">
    <property type="entry name" value="PKS_Beta-ketoAc_synthase_dom"/>
</dbReference>
<dbReference type="SMART" id="SM00825">
    <property type="entry name" value="PKS_KS"/>
    <property type="match status" value="2"/>
</dbReference>
<dbReference type="InterPro" id="IPR049552">
    <property type="entry name" value="PKS_DH_N"/>
</dbReference>
<evidence type="ECO:0000256" key="4">
    <source>
        <dbReference type="ARBA" id="ARBA00022450"/>
    </source>
</evidence>
<dbReference type="InterPro" id="IPR042104">
    <property type="entry name" value="PKS_dehydratase_sf"/>
</dbReference>
<dbReference type="InterPro" id="IPR006162">
    <property type="entry name" value="Ppantetheine_attach_site"/>
</dbReference>
<feature type="region of interest" description="C-terminal hotdog fold" evidence="12">
    <location>
        <begin position="1053"/>
        <end position="1188"/>
    </location>
</feature>
<dbReference type="InterPro" id="IPR016035">
    <property type="entry name" value="Acyl_Trfase/lysoPLipase"/>
</dbReference>
<dbReference type="EMBL" id="JAAXPE010000025">
    <property type="protein sequence ID" value="NKY88122.1"/>
    <property type="molecule type" value="Genomic_DNA"/>
</dbReference>
<dbReference type="InterPro" id="IPR014031">
    <property type="entry name" value="Ketoacyl_synth_C"/>
</dbReference>
<comment type="pathway">
    <text evidence="3">Lipid metabolism.</text>
</comment>
<dbReference type="PROSITE" id="PS00012">
    <property type="entry name" value="PHOSPHOPANTETHEINE"/>
    <property type="match status" value="2"/>
</dbReference>
<comment type="pathway">
    <text evidence="2">Antibiotic biosynthesis.</text>
</comment>
<dbReference type="Gene3D" id="3.10.129.110">
    <property type="entry name" value="Polyketide synthase dehydratase"/>
    <property type="match status" value="2"/>
</dbReference>
<dbReference type="InterPro" id="IPR036736">
    <property type="entry name" value="ACP-like_sf"/>
</dbReference>
<dbReference type="InterPro" id="IPR014043">
    <property type="entry name" value="Acyl_transferase_dom"/>
</dbReference>
<protein>
    <submittedName>
        <fullName evidence="17">SDR family NAD(P)-dependent oxidoreductase</fullName>
    </submittedName>
</protein>
<dbReference type="SMART" id="SM00823">
    <property type="entry name" value="PKS_PP"/>
    <property type="match status" value="2"/>
</dbReference>
<dbReference type="SMART" id="SM01294">
    <property type="entry name" value="PKS_PP_betabranch"/>
    <property type="match status" value="2"/>
</dbReference>
<gene>
    <name evidence="17" type="ORF">HGA07_21155</name>
</gene>
<evidence type="ECO:0000256" key="10">
    <source>
        <dbReference type="ARBA" id="ARBA00023268"/>
    </source>
</evidence>
<dbReference type="Pfam" id="PF00550">
    <property type="entry name" value="PP-binding"/>
    <property type="match status" value="2"/>
</dbReference>
<keyword evidence="6" id="KW-0808">Transferase</keyword>
<feature type="compositionally biased region" description="Low complexity" evidence="13">
    <location>
        <begin position="3027"/>
        <end position="3047"/>
    </location>
</feature>
<name>A0A7X6M2M1_9NOCA</name>
<dbReference type="SMART" id="SM00822">
    <property type="entry name" value="PKS_KR"/>
    <property type="match status" value="2"/>
</dbReference>
<dbReference type="Gene3D" id="3.30.70.3290">
    <property type="match status" value="2"/>
</dbReference>
<dbReference type="Pfam" id="PF00698">
    <property type="entry name" value="Acyl_transf_1"/>
    <property type="match status" value="2"/>
</dbReference>
<evidence type="ECO:0000256" key="6">
    <source>
        <dbReference type="ARBA" id="ARBA00022679"/>
    </source>
</evidence>
<evidence type="ECO:0000256" key="7">
    <source>
        <dbReference type="ARBA" id="ARBA00022832"/>
    </source>
</evidence>
<dbReference type="PROSITE" id="PS00606">
    <property type="entry name" value="KS3_1"/>
    <property type="match status" value="2"/>
</dbReference>
<dbReference type="Pfam" id="PF02801">
    <property type="entry name" value="Ketoacyl-synt_C"/>
    <property type="match status" value="2"/>
</dbReference>
<keyword evidence="9" id="KW-0045">Antibiotic biosynthesis</keyword>
<dbReference type="InterPro" id="IPR009081">
    <property type="entry name" value="PP-bd_ACP"/>
</dbReference>
<dbReference type="SUPFAM" id="SSF51735">
    <property type="entry name" value="NAD(P)-binding Rossmann-fold domains"/>
    <property type="match status" value="4"/>
</dbReference>
<dbReference type="InterPro" id="IPR016039">
    <property type="entry name" value="Thiolase-like"/>
</dbReference>
<evidence type="ECO:0000256" key="8">
    <source>
        <dbReference type="ARBA" id="ARBA00023098"/>
    </source>
</evidence>
<dbReference type="Pfam" id="PF14765">
    <property type="entry name" value="PS-DH"/>
    <property type="match status" value="2"/>
</dbReference>
<feature type="domain" description="PKS/mFAS DH" evidence="16">
    <location>
        <begin position="919"/>
        <end position="1188"/>
    </location>
</feature>
<dbReference type="PANTHER" id="PTHR43775:SF51">
    <property type="entry name" value="INACTIVE PHENOLPHTHIOCEROL SYNTHESIS POLYKETIDE SYNTHASE TYPE I PKS1-RELATED"/>
    <property type="match status" value="1"/>
</dbReference>
<dbReference type="FunFam" id="1.10.1200.10:FF:000007">
    <property type="entry name" value="Probable polyketide synthase pks17"/>
    <property type="match status" value="1"/>
</dbReference>
<dbReference type="PROSITE" id="PS52004">
    <property type="entry name" value="KS3_2"/>
    <property type="match status" value="2"/>
</dbReference>
<dbReference type="InterPro" id="IPR013968">
    <property type="entry name" value="PKS_KR"/>
</dbReference>
<comment type="caution">
    <text evidence="17">The sequence shown here is derived from an EMBL/GenBank/DDBJ whole genome shotgun (WGS) entry which is preliminary data.</text>
</comment>
<dbReference type="CDD" id="cd00833">
    <property type="entry name" value="PKS"/>
    <property type="match status" value="2"/>
</dbReference>
<dbReference type="Pfam" id="PF08659">
    <property type="entry name" value="KR"/>
    <property type="match status" value="2"/>
</dbReference>
<dbReference type="SUPFAM" id="SSF52151">
    <property type="entry name" value="FabD/lysophospholipase-like"/>
    <property type="match status" value="2"/>
</dbReference>
<feature type="domain" description="PKS/mFAS DH" evidence="16">
    <location>
        <begin position="2583"/>
        <end position="2856"/>
    </location>
</feature>
<dbReference type="Pfam" id="PF00109">
    <property type="entry name" value="ketoacyl-synt"/>
    <property type="match status" value="2"/>
</dbReference>
<evidence type="ECO:0000259" key="16">
    <source>
        <dbReference type="PROSITE" id="PS52019"/>
    </source>
</evidence>
<sequence>MSNEEKLRAYLRRTLGEAREARGEVQRLRAQQSEPIAVVGMACRLPGGVTTPDELWDLVDGERDAIGSFPTDRGWDTAALYDPDPDAPGRTYSCAGGFLDNAADFDAEFFGISPREASAMDPQQRLLLETAWEAVEYADIDPLSLRGSRTGVFAGASANDYGARLLGSAQWPRVEGHWLTGSALSVVSGRIAYHLGLHGPALSIDTACSSSLVAVHEASRSLRSGECDLALAGGATVIATPAGFLSFARQRALAADGRCKSFAAAADGVGWAEGAGMLLLERLSDAQRNNRTIWAVIRGSAINHDGASNGLTAPNGISQQQVIRAALASAGLSARDIDVVEAHGTGTRLGDPIEAHALLATYGQDRQGRPPVVVGSLKSNIGHTQAAAGVAGMLKVIVAMRHARVPRSLHIDEPSPHVDWSSGAVEPAVAARPWDSDGRPRRAAVSAFGISGTNAHVLVEEAPPVERAAARGGGGVPVLPWVLSARDAPGPARQAGRLASWVRAQPGVSAADVAWSLGNRPQLEHTTVVLGSDRDELVAGLAAVAQRRPCPAVVDGVARPGKTAFVFPGQGAQFAGMGRELYRTFPVFAQAFDEVAAALEHAGVPSVSAMLDGDADGLDRTDRAQPTLFAVGIALYRLLESWGIRTDFVIGHSIGELAAAQVAGVFDLADAAVLVAARARLLGALPPGGAMAAVSAAAAEVRSALVDGVEIAAVNAPESVVVSGTADRVEEVTAALRAGGHRVDRLAVSHAFHSALVAPILDEFAAVAERIEYRTPAIAMVGARTGSIAGPELTRPDYWVRQIREPVRFAEGVRALVDAGAVRFAVLGPDGGLSGLVAAAAGSRDVLAVGALRKGRDEVRATIESVAALYVDGAEVDWRAILAGESAAYVPVPTYAFAHQRYWAEATPAAGDPPAAHGHPLTNAVVALPDSGGVVLRGRLSTAAQAWLADHRIGERVVLAGSVLVELAVRAGDEAGCPNIRELSMAAPVPVSEAGVDVEVIVGAADEAGCRPVAVYSRELADEDGWRLHAEGTLTPNSLGAPTDPIDWPPEDTTPVDLTDWYERLAAAGYHYGPAFRGMTALWQRGAELYVEAALPDSCGSAGFGLHPALLDAVLHAHLVTRGVDDPVLMPFTWQEVALHACGATAVRARITPGADGGLRVEIADPQGRPVLSVGTLRAREAPAPTASEIPVRALEWQPVRTSRASVPYVRWDDAVADTAPEHVVLDLRNIGDRADVSGETHRALEATVAVLQRFSREERFAERTLLVCTRGAVSVTDADAARPAAAAIWGLVRSAQAEEPGRIVLCDGDPSAATVELVEVAAGVREPQVAVRGGTGYVPRLVRARAANAPAPDLTTGTVLITGGTGGLGAVLARHLVQHYGVRHLVLASRRGREAPGANELPGELAEFGAMVSIAACDVADRESVRELVAAVPDDAPLVGVVHAAGVLADGLVGALTRNALDRVLRPKVEGAWHLHELTADRDLRMFLLFSSAAGVVGAPGQANYAAANAFLDGLARYRRGIGLPGVSIAWGPWAADRGMTATLGARELARLGRAGFTPLSAAAGLELFDAAVRTSCPDIVAAHLDIQALREHSRTGTAAPIRNFPAPTGPAVAHRDGGSVEAVTGRFADPNDADRRAMVRELIITEIAAVLGYDGPDRIDADRNFRDLGFDSLTALEVRNRVRRVTGVSVPATAIFDYPTPASLTAHVLEKLGVARPSRPRTAVRERVGTAEPVAIVGVGCRYPGGITSRAGLWDLVAEGRDAVHEFPDDRGWDPEIFDPDPAAVGKSYTRSGGFLYDAGDFDAEFFGVSPREALDTDPQQRVFLEVAWEALEDAGIDPATLRGSDTGVFAGVMYHDYGSPTSAGSLVSGRVAYALGLEGPAVSVDTACSSSLVAIHQACQALRAGDCGLALVGGVTIMATPAAFVEFSRQRGLSVDGRCRSFGAGADGVGWGEGAGVVVLERLSVARARGRRVLGVVCGSAVNSDGASNGLTAPNGPSQVRVIRAALANAGLGPADVDVVEGHGTGTVLGDPIEAQALLAVYGRGRDRDRPLWLGSVKSNVGHTQAAAGVAGVIKMVEAMRHGVMPRSLYAERPSPHVDWGSGAVELLSDAREWVAADGRPRRAGVSSFGISGTNAHLILEEAPAQPVSSGPNMPVVPWVVSARSAAALQAQIARLRHWLEARPEVSAADVGFSLAKRSVFRYRATAVGVDRSELIAGLAGAGTGSAATGKTVFVFPGQGAQYAAMGRELYDAFPVFADTVRGICDPGWLFDTGTDLDATENTQTALFAIGVGLFRLLESWGVTPDLVLGHSIGEVAAAHVAGVLSLRDALRVVHARSRLMAALPAGGAMVAVTADAAEIADLPADVTVAAVNAPAALVLSGPEASIEQVTDTFRERGQQVSRLRVSHAFHSALMDPILPGVATEIGDIEFHTPRITPVSTVTGDLADDDYGSVDYWTQQIRRPVRFADAVATALAAGGSRFVELGPGRSASAMVAENIGEHSAITVPLLRAGQDERRTVLAGLGRLFTAGGRVDWERIFDGSGATLVDLPAYAFQRERYWRPAAAIGDSPAAGLARIEHPILVAATQEPDSGGLRFSGRLSLAATPWLADHRIAGKVLFPAAAMVELAIRAGDEVGCGLLDELTLRVPLVVPETGGLAVHVHVGAAGDAGRRPVTIHARGQSNPAEWTLHAEGVVAPQGSAAATAEPGTWPPPNAVEVDPRDRYRRRADAGYGYGPAFRGVRSLWCDGEHWFAEVDLPDSLSDNRFGIHPALLDAVVHARVLAVDDTAADALLPFVWEGTRLWATGARHVRVHGRPSGPDGGETIEAFDAAGRPVLSVRRLLARPAAHDDVRAETADEVPKLRLLHTIPIAAPAGESSGEGEVEVLGLAAARAVVAGSGRAPEVLAVDCGSPAVDSEVPDAVATVLDGMLELLQGFLGAQRFERTRLMVLTRGLTGGAVRALVRSAAAEEPGRITLVDLRGDLGSVDIAALTRLDEPELIVRDGALSVRRLARVDALERSRTPATDADPDAAAGQAPDPNGTVLITGGTGGLGAELARHLVTAHGLRHLILAGRRGPRAPGAAGLRDELTRLGAHVDIVACDVTDRSAVADLLNSIPARHPLTAVVHAAGVLDDGILARLTSERMRHVLAPKVSGAWHLHELTRARKPAWFVLFSSVAGTIGTAGQGNYAAANGFLDALAEYRHEQGLPAVSIDWALWAADSGMAGALGAAEAARIGRIGLRPLPTAAALALFDAAVAQPEPVVVAADFDRAALRESGRTRRLPPILADLAGLRPAAAAASVVTLELADLPPDQQRKRLLETVRSQIAVVLGHRGSERIDPDANFRDLGFDSLAAVELRNALGATTGLRLPAIAVFDHPTPAAMATYLHRQLYDSGPEAVLADLARLEARLRRLESGDVAATEVLARLEELTRRCRESTTAAPPARDDDDLQTATAAELVELIQQEFGTS</sequence>
<dbReference type="Gene3D" id="3.40.366.10">
    <property type="entry name" value="Malonyl-Coenzyme A Acyl Carrier Protein, domain 2"/>
    <property type="match status" value="2"/>
</dbReference>
<evidence type="ECO:0000256" key="1">
    <source>
        <dbReference type="ARBA" id="ARBA00001957"/>
    </source>
</evidence>
<dbReference type="InterPro" id="IPR018201">
    <property type="entry name" value="Ketoacyl_synth_AS"/>
</dbReference>
<dbReference type="GO" id="GO:0033068">
    <property type="term" value="P:macrolide biosynthetic process"/>
    <property type="evidence" value="ECO:0007669"/>
    <property type="project" value="UniProtKB-ARBA"/>
</dbReference>
<dbReference type="Gene3D" id="3.40.50.720">
    <property type="entry name" value="NAD(P)-binding Rossmann-like Domain"/>
    <property type="match status" value="2"/>
</dbReference>
<dbReference type="GO" id="GO:0031177">
    <property type="term" value="F:phosphopantetheine binding"/>
    <property type="evidence" value="ECO:0007669"/>
    <property type="project" value="InterPro"/>
</dbReference>
<evidence type="ECO:0000256" key="5">
    <source>
        <dbReference type="ARBA" id="ARBA00022553"/>
    </source>
</evidence>
<dbReference type="GO" id="GO:0006633">
    <property type="term" value="P:fatty acid biosynthetic process"/>
    <property type="evidence" value="ECO:0007669"/>
    <property type="project" value="InterPro"/>
</dbReference>
<feature type="domain" description="Carrier" evidence="14">
    <location>
        <begin position="1639"/>
        <end position="1714"/>
    </location>
</feature>
<evidence type="ECO:0000256" key="9">
    <source>
        <dbReference type="ARBA" id="ARBA00023194"/>
    </source>
</evidence>
<dbReference type="InterPro" id="IPR049551">
    <property type="entry name" value="PKS_DH_C"/>
</dbReference>
<feature type="region of interest" description="N-terminal hotdog fold" evidence="12">
    <location>
        <begin position="919"/>
        <end position="1041"/>
    </location>
</feature>
<dbReference type="Pfam" id="PF08990">
    <property type="entry name" value="Docking"/>
    <property type="match status" value="1"/>
</dbReference>
<feature type="active site" description="Proton donor; for dehydratase activity" evidence="12">
    <location>
        <position position="1112"/>
    </location>
</feature>